<evidence type="ECO:0000256" key="13">
    <source>
        <dbReference type="PIRSR" id="PIRSR000192-3"/>
    </source>
</evidence>
<keyword evidence="6 10" id="KW-0574">Periplasm</keyword>
<keyword evidence="8 10" id="KW-0560">Oxidoreductase</keyword>
<dbReference type="GO" id="GO:0042597">
    <property type="term" value="C:periplasmic space"/>
    <property type="evidence" value="ECO:0007669"/>
    <property type="project" value="UniProtKB-SubCell"/>
</dbReference>
<keyword evidence="19" id="KW-1185">Reference proteome</keyword>
<dbReference type="InterPro" id="IPR036560">
    <property type="entry name" value="MADH/AADH_L_sf"/>
</dbReference>
<feature type="disulfide bond" evidence="14">
    <location>
        <begin position="84"/>
        <end position="128"/>
    </location>
</feature>
<dbReference type="EMBL" id="LODL01000035">
    <property type="protein sequence ID" value="KXB29843.1"/>
    <property type="molecule type" value="Genomic_DNA"/>
</dbReference>
<feature type="binding site" evidence="12">
    <location>
        <begin position="149"/>
        <end position="151"/>
    </location>
    <ligand>
        <name>substrate</name>
    </ligand>
</feature>
<comment type="subcellular location">
    <subcellularLocation>
        <location evidence="1 10">Periplasm</location>
    </subcellularLocation>
</comment>
<evidence type="ECO:0000256" key="12">
    <source>
        <dbReference type="PIRSR" id="PIRSR000192-2"/>
    </source>
</evidence>
<feature type="active site" description="Tryptophylquinone 6'-substrate hemiaminal intermediate" evidence="11">
    <location>
        <position position="102"/>
    </location>
</feature>
<dbReference type="Proteomes" id="UP000070186">
    <property type="component" value="Unassembled WGS sequence"/>
</dbReference>
<evidence type="ECO:0000256" key="4">
    <source>
        <dbReference type="ARBA" id="ARBA00022709"/>
    </source>
</evidence>
<dbReference type="Pfam" id="PF02975">
    <property type="entry name" value="Me-amine-dh_L"/>
    <property type="match status" value="1"/>
</dbReference>
<evidence type="ECO:0000256" key="14">
    <source>
        <dbReference type="PIRSR" id="PIRSR000192-4"/>
    </source>
</evidence>
<feature type="modified residue" description="Tryptophylquinone" evidence="16">
    <location>
        <position position="102"/>
    </location>
</feature>
<dbReference type="RefSeq" id="WP_066886265.1">
    <property type="nucleotide sequence ID" value="NZ_LODL01000035.1"/>
</dbReference>
<gene>
    <name evidence="18" type="ORF">AT959_18165</name>
</gene>
<comment type="similarity">
    <text evidence="2 10">Belongs to the aromatic amine dehydrogenase light chain family.</text>
</comment>
<name>A0A133XFZ1_9RHOO</name>
<evidence type="ECO:0000259" key="17">
    <source>
        <dbReference type="Pfam" id="PF02975"/>
    </source>
</evidence>
<keyword evidence="7 10" id="KW-0249">Electron transport</keyword>
<dbReference type="GO" id="GO:0030058">
    <property type="term" value="F:aliphatic amine dehydrogenase activity"/>
    <property type="evidence" value="ECO:0007669"/>
    <property type="project" value="UniProtKB-UniRule"/>
</dbReference>
<evidence type="ECO:0000256" key="5">
    <source>
        <dbReference type="ARBA" id="ARBA00022729"/>
    </source>
</evidence>
<keyword evidence="5" id="KW-0732">Signal</keyword>
<feature type="disulfide bond" evidence="14">
    <location>
        <begin position="91"/>
        <end position="122"/>
    </location>
</feature>
<feature type="cross-link" description="Tryptophan tryptophylquinone (Trp-Trp)" evidence="15">
    <location>
        <begin position="102"/>
        <end position="153"/>
    </location>
</feature>
<reference evidence="18 19" key="1">
    <citation type="submission" date="2015-12" db="EMBL/GenBank/DDBJ databases">
        <title>Nitrous oxide reduction kinetics distinguish bacteria harboring typical versus atypical NosZ.</title>
        <authorList>
            <person name="Yoon S."/>
            <person name="Nissen S."/>
            <person name="Park D."/>
            <person name="Sanford R.A."/>
            <person name="Loeffler F.E."/>
        </authorList>
    </citation>
    <scope>NUCLEOTIDE SEQUENCE [LARGE SCALE GENOMIC DNA]</scope>
    <source>
        <strain evidence="18 19">ATCC BAA-841</strain>
    </source>
</reference>
<comment type="caution">
    <text evidence="18">The sequence shown here is derived from an EMBL/GenBank/DDBJ whole genome shotgun (WGS) entry which is preliminary data.</text>
</comment>
<evidence type="ECO:0000256" key="16">
    <source>
        <dbReference type="PIRSR" id="PIRSR000192-6"/>
    </source>
</evidence>
<evidence type="ECO:0000256" key="9">
    <source>
        <dbReference type="ARBA" id="ARBA00023157"/>
    </source>
</evidence>
<evidence type="ECO:0000313" key="19">
    <source>
        <dbReference type="Proteomes" id="UP000070186"/>
    </source>
</evidence>
<evidence type="ECO:0000256" key="3">
    <source>
        <dbReference type="ARBA" id="ARBA00022448"/>
    </source>
</evidence>
<dbReference type="InterPro" id="IPR013504">
    <property type="entry name" value="MADH/AADH_Ltc_C_dom"/>
</dbReference>
<keyword evidence="9" id="KW-1015">Disulfide bond</keyword>
<evidence type="ECO:0000256" key="7">
    <source>
        <dbReference type="ARBA" id="ARBA00022982"/>
    </source>
</evidence>
<sequence>MNFLKLFDSLAERSTRGVAQRSGRRGFLVGVSKVLVASAFVVPVLPFDRTVQAAGKPAPKKEPTDTDCDYWRYCSVDGFLCSCCGGTMTTCPPGTTPSAVSWVGTCHNPADGRDYLVSYNDCCGRTTCGRCGCNTNIRERAGYRLGVHNDINWCMANQSSLYHCTVSVIVGLEEGQS</sequence>
<feature type="binding site" evidence="12">
    <location>
        <position position="77"/>
    </location>
    <ligand>
        <name>substrate</name>
    </ligand>
</feature>
<evidence type="ECO:0000256" key="2">
    <source>
        <dbReference type="ARBA" id="ARBA00010711"/>
    </source>
</evidence>
<dbReference type="GO" id="GO:0009308">
    <property type="term" value="P:amine metabolic process"/>
    <property type="evidence" value="ECO:0007669"/>
    <property type="project" value="UniProtKB-UniRule"/>
</dbReference>
<accession>A0A133XFZ1</accession>
<feature type="disulfide bond" evidence="14">
    <location>
        <begin position="83"/>
        <end position="131"/>
    </location>
</feature>
<comment type="subunit">
    <text evidence="10">Heterotetramer of two light and two heavy chains.</text>
</comment>
<dbReference type="PIRSF" id="PIRSF000192">
    <property type="entry name" value="Amine_dh_beta"/>
    <property type="match status" value="1"/>
</dbReference>
<feature type="active site" description="Proton acceptor" evidence="11">
    <location>
        <position position="121"/>
    </location>
</feature>
<feature type="disulfide bond" evidence="14">
    <location>
        <begin position="123"/>
        <end position="154"/>
    </location>
</feature>
<evidence type="ECO:0000256" key="8">
    <source>
        <dbReference type="ARBA" id="ARBA00023002"/>
    </source>
</evidence>
<feature type="disulfide bond" evidence="14">
    <location>
        <begin position="81"/>
        <end position="164"/>
    </location>
</feature>
<evidence type="ECO:0000256" key="11">
    <source>
        <dbReference type="PIRSR" id="PIRSR000192-1"/>
    </source>
</evidence>
<evidence type="ECO:0000256" key="10">
    <source>
        <dbReference type="PIRNR" id="PIRNR000192"/>
    </source>
</evidence>
<protein>
    <submittedName>
        <fullName evidence="18">Amine dehydrogenase</fullName>
    </submittedName>
</protein>
<evidence type="ECO:0000256" key="1">
    <source>
        <dbReference type="ARBA" id="ARBA00004418"/>
    </source>
</evidence>
<feature type="disulfide bond" evidence="14">
    <location>
        <begin position="74"/>
        <end position="106"/>
    </location>
</feature>
<dbReference type="InterPro" id="IPR016008">
    <property type="entry name" value="Amine_DH_Ltc"/>
</dbReference>
<feature type="site" description="Transition state stabilizer" evidence="13">
    <location>
        <position position="165"/>
    </location>
</feature>
<feature type="domain" description="Methylamine/Aralkylamine dehydrogenase light chain C-terminal" evidence="17">
    <location>
        <begin position="65"/>
        <end position="171"/>
    </location>
</feature>
<evidence type="ECO:0000256" key="15">
    <source>
        <dbReference type="PIRSR" id="PIRSR000192-5"/>
    </source>
</evidence>
<dbReference type="STRING" id="281362.AT959_18165"/>
<dbReference type="Gene3D" id="2.60.30.10">
    <property type="entry name" value="Methylamine/Aralkylamine dehydrogenase light chain"/>
    <property type="match status" value="1"/>
</dbReference>
<organism evidence="18 19">
    <name type="scientific">Dechloromonas denitrificans</name>
    <dbReference type="NCBI Taxonomy" id="281362"/>
    <lineage>
        <taxon>Bacteria</taxon>
        <taxon>Pseudomonadati</taxon>
        <taxon>Pseudomonadota</taxon>
        <taxon>Betaproteobacteria</taxon>
        <taxon>Rhodocyclales</taxon>
        <taxon>Azonexaceae</taxon>
        <taxon>Dechloromonas</taxon>
    </lineage>
</organism>
<dbReference type="AlphaFoldDB" id="A0A133XFZ1"/>
<keyword evidence="3 10" id="KW-0813">Transport</keyword>
<proteinExistence type="inferred from homology"/>
<keyword evidence="4" id="KW-0824">TTQ</keyword>
<evidence type="ECO:0000313" key="18">
    <source>
        <dbReference type="EMBL" id="KXB29843.1"/>
    </source>
</evidence>
<evidence type="ECO:0000256" key="6">
    <source>
        <dbReference type="ARBA" id="ARBA00022764"/>
    </source>
</evidence>
<feature type="disulfide bond" evidence="14">
    <location>
        <begin position="68"/>
        <end position="133"/>
    </location>
</feature>
<dbReference type="SUPFAM" id="SSF57561">
    <property type="entry name" value="Methylamine dehydrogenase, L chain"/>
    <property type="match status" value="1"/>
</dbReference>